<evidence type="ECO:0000256" key="5">
    <source>
        <dbReference type="ARBA" id="ARBA00022960"/>
    </source>
</evidence>
<comment type="function">
    <text evidence="8">Involved in formation of the rod shape of the cell. May also contribute to regulation of formation of penicillin-binding proteins.</text>
</comment>
<dbReference type="OrthoDB" id="6647425at2"/>
<dbReference type="InterPro" id="IPR026034">
    <property type="entry name" value="MreD_proteobac"/>
</dbReference>
<proteinExistence type="inferred from homology"/>
<dbReference type="Proteomes" id="UP000003704">
    <property type="component" value="Unassembled WGS sequence"/>
</dbReference>
<comment type="similarity">
    <text evidence="2 8">Belongs to the MreD family.</text>
</comment>
<sequence>MSSRTAPHLGFWVSLLLALMLQLVGLPESIAPFRPLWIPLVLSYWALSEPRVPVLLAAFLFGIVLDVLLNAVFGQHALGFVLLTYLVIKLRGLFAMFPLWQSTVGLIPLWALYAFLMFWIDGVAHHRSDPWLRWMPVIATTMFWPLIYALIDSYVRRRNRRQEE</sequence>
<keyword evidence="7 8" id="KW-0472">Membrane</keyword>
<dbReference type="EMBL" id="AKGD01000002">
    <property type="protein sequence ID" value="EIT69263.1"/>
    <property type="molecule type" value="Genomic_DNA"/>
</dbReference>
<evidence type="ECO:0000256" key="6">
    <source>
        <dbReference type="ARBA" id="ARBA00022989"/>
    </source>
</evidence>
<keyword evidence="3 8" id="KW-1003">Cell membrane</keyword>
<evidence type="ECO:0000313" key="11">
    <source>
        <dbReference type="Proteomes" id="UP000003704"/>
    </source>
</evidence>
<evidence type="ECO:0000256" key="1">
    <source>
        <dbReference type="ARBA" id="ARBA00004651"/>
    </source>
</evidence>
<keyword evidence="4 9" id="KW-0812">Transmembrane</keyword>
<keyword evidence="5 8" id="KW-0133">Cell shape</keyword>
<dbReference type="InterPro" id="IPR007227">
    <property type="entry name" value="Cell_shape_determining_MreD"/>
</dbReference>
<dbReference type="AlphaFoldDB" id="I8T690"/>
<evidence type="ECO:0000256" key="9">
    <source>
        <dbReference type="SAM" id="Phobius"/>
    </source>
</evidence>
<dbReference type="STRING" id="1172194.WQQ_28450"/>
<organism evidence="10 11">
    <name type="scientific">Hydrocarboniphaga effusa AP103</name>
    <dbReference type="NCBI Taxonomy" id="1172194"/>
    <lineage>
        <taxon>Bacteria</taxon>
        <taxon>Pseudomonadati</taxon>
        <taxon>Pseudomonadota</taxon>
        <taxon>Gammaproteobacteria</taxon>
        <taxon>Nevskiales</taxon>
        <taxon>Nevskiaceae</taxon>
        <taxon>Hydrocarboniphaga</taxon>
    </lineage>
</organism>
<keyword evidence="6 9" id="KW-1133">Transmembrane helix</keyword>
<dbReference type="RefSeq" id="WP_007185786.1">
    <property type="nucleotide sequence ID" value="NZ_AKGD01000002.1"/>
</dbReference>
<keyword evidence="11" id="KW-1185">Reference proteome</keyword>
<feature type="transmembrane region" description="Helical" evidence="9">
    <location>
        <begin position="99"/>
        <end position="120"/>
    </location>
</feature>
<comment type="subcellular location">
    <subcellularLocation>
        <location evidence="8">Cell inner membrane</location>
    </subcellularLocation>
    <subcellularLocation>
        <location evidence="1">Cell membrane</location>
        <topology evidence="1">Multi-pass membrane protein</topology>
    </subcellularLocation>
</comment>
<dbReference type="PANTHER" id="PTHR37484">
    <property type="entry name" value="ROD SHAPE-DETERMINING PROTEIN MRED"/>
    <property type="match status" value="1"/>
</dbReference>
<dbReference type="GO" id="GO:0008360">
    <property type="term" value="P:regulation of cell shape"/>
    <property type="evidence" value="ECO:0007669"/>
    <property type="project" value="UniProtKB-UniRule"/>
</dbReference>
<accession>I8T690</accession>
<feature type="transmembrane region" description="Helical" evidence="9">
    <location>
        <begin position="54"/>
        <end position="87"/>
    </location>
</feature>
<gene>
    <name evidence="10" type="ORF">WQQ_28450</name>
</gene>
<dbReference type="NCBIfam" id="TIGR03426">
    <property type="entry name" value="shape_MreD"/>
    <property type="match status" value="1"/>
</dbReference>
<dbReference type="PANTHER" id="PTHR37484:SF1">
    <property type="entry name" value="ROD SHAPE-DETERMINING PROTEIN MRED"/>
    <property type="match status" value="1"/>
</dbReference>
<name>I8T690_9GAMM</name>
<evidence type="ECO:0000313" key="10">
    <source>
        <dbReference type="EMBL" id="EIT69263.1"/>
    </source>
</evidence>
<dbReference type="Pfam" id="PF04093">
    <property type="entry name" value="MreD"/>
    <property type="match status" value="1"/>
</dbReference>
<dbReference type="PIRSF" id="PIRSF018472">
    <property type="entry name" value="MreD_proteobac"/>
    <property type="match status" value="1"/>
</dbReference>
<reference evidence="10 11" key="1">
    <citation type="journal article" date="2012" name="J. Bacteriol.">
        <title>Genome Sequence of n-Alkane-Degrading Hydrocarboniphaga effusa Strain AP103T (ATCC BAA-332T).</title>
        <authorList>
            <person name="Chang H.K."/>
            <person name="Zylstra G.J."/>
            <person name="Chae J.C."/>
        </authorList>
    </citation>
    <scope>NUCLEOTIDE SEQUENCE [LARGE SCALE GENOMIC DNA]</scope>
    <source>
        <strain evidence="10 11">AP103</strain>
    </source>
</reference>
<evidence type="ECO:0000256" key="7">
    <source>
        <dbReference type="ARBA" id="ARBA00023136"/>
    </source>
</evidence>
<keyword evidence="8" id="KW-0997">Cell inner membrane</keyword>
<evidence type="ECO:0000256" key="4">
    <source>
        <dbReference type="ARBA" id="ARBA00022692"/>
    </source>
</evidence>
<comment type="caution">
    <text evidence="10">The sequence shown here is derived from an EMBL/GenBank/DDBJ whole genome shotgun (WGS) entry which is preliminary data.</text>
</comment>
<evidence type="ECO:0000256" key="8">
    <source>
        <dbReference type="PIRNR" id="PIRNR018472"/>
    </source>
</evidence>
<protein>
    <recommendedName>
        <fullName evidence="8">Rod shape-determining protein MreD</fullName>
    </recommendedName>
</protein>
<evidence type="ECO:0000256" key="3">
    <source>
        <dbReference type="ARBA" id="ARBA00022475"/>
    </source>
</evidence>
<dbReference type="GO" id="GO:0005886">
    <property type="term" value="C:plasma membrane"/>
    <property type="evidence" value="ECO:0007669"/>
    <property type="project" value="UniProtKB-SubCell"/>
</dbReference>
<evidence type="ECO:0000256" key="2">
    <source>
        <dbReference type="ARBA" id="ARBA00007776"/>
    </source>
</evidence>
<feature type="transmembrane region" description="Helical" evidence="9">
    <location>
        <begin position="132"/>
        <end position="151"/>
    </location>
</feature>